<proteinExistence type="predicted"/>
<evidence type="ECO:0000259" key="2">
    <source>
        <dbReference type="Pfam" id="PF03732"/>
    </source>
</evidence>
<dbReference type="InterPro" id="IPR032567">
    <property type="entry name" value="RTL1-rel"/>
</dbReference>
<sequence length="441" mass="49142">MEAKITDLENELAAMKTTFADSIAEVQRTARENQTALIQMMERVLGKQPTIVIEEPVEAETKSPVVGNELLDEFRRSVKKVELPAFTGDDPAGWISRAETYFRVKGTSPAVKVSLAQLSMEGSTIHFFNSLLEEKPDLTWEDFRSELLERYGGLGEGDVYEKLTDIRQKGTVEEYIQEFERLTAQIPRIPDKQFLGYFLHGLKDEIRGKVRSFIAMGPITRSKLFHVTIAVERETSGGSGWTRRNIGLNRNHTGRSNNTDWVFVKNGQGSGSSVGNGPNVNNGPKGSTIHARESKGGGGDRRKGGVHDRGFTHISYHDLVDRKQKGLCYKCGGPFHPLHQCPDKQLRVMVLDNEDEEEEAKLLAVEVEESEEEQDGEISVMNLYEMGSGSGERLQTMKLQATINGVPVVVLVDSGATHNFIARPLVSKLGWHVESTPDFRI</sequence>
<dbReference type="EMBL" id="ASHM01056779">
    <property type="protein sequence ID" value="PNX88494.1"/>
    <property type="molecule type" value="Genomic_DNA"/>
</dbReference>
<dbReference type="PANTHER" id="PTHR15503:SF22">
    <property type="entry name" value="TRANSPOSON TY3-I GAG POLYPROTEIN"/>
    <property type="match status" value="1"/>
</dbReference>
<dbReference type="ExpressionAtlas" id="A0A2K3MCH5">
    <property type="expression patterns" value="baseline"/>
</dbReference>
<dbReference type="InterPro" id="IPR005162">
    <property type="entry name" value="Retrotrans_gag_dom"/>
</dbReference>
<feature type="compositionally biased region" description="Basic and acidic residues" evidence="1">
    <location>
        <begin position="290"/>
        <end position="308"/>
    </location>
</feature>
<organism evidence="3 4">
    <name type="scientific">Trifolium pratense</name>
    <name type="common">Red clover</name>
    <dbReference type="NCBI Taxonomy" id="57577"/>
    <lineage>
        <taxon>Eukaryota</taxon>
        <taxon>Viridiplantae</taxon>
        <taxon>Streptophyta</taxon>
        <taxon>Embryophyta</taxon>
        <taxon>Tracheophyta</taxon>
        <taxon>Spermatophyta</taxon>
        <taxon>Magnoliopsida</taxon>
        <taxon>eudicotyledons</taxon>
        <taxon>Gunneridae</taxon>
        <taxon>Pentapetalae</taxon>
        <taxon>rosids</taxon>
        <taxon>fabids</taxon>
        <taxon>Fabales</taxon>
        <taxon>Fabaceae</taxon>
        <taxon>Papilionoideae</taxon>
        <taxon>50 kb inversion clade</taxon>
        <taxon>NPAAA clade</taxon>
        <taxon>Hologalegina</taxon>
        <taxon>IRL clade</taxon>
        <taxon>Trifolieae</taxon>
        <taxon>Trifolium</taxon>
    </lineage>
</organism>
<dbReference type="AlphaFoldDB" id="A0A2K3MCH5"/>
<accession>A0A2K3MCH5</accession>
<dbReference type="InterPro" id="IPR001969">
    <property type="entry name" value="Aspartic_peptidase_AS"/>
</dbReference>
<dbReference type="Pfam" id="PF03732">
    <property type="entry name" value="Retrotrans_gag"/>
    <property type="match status" value="1"/>
</dbReference>
<evidence type="ECO:0000256" key="1">
    <source>
        <dbReference type="SAM" id="MobiDB-lite"/>
    </source>
</evidence>
<dbReference type="Gene3D" id="2.40.70.10">
    <property type="entry name" value="Acid Proteases"/>
    <property type="match status" value="1"/>
</dbReference>
<feature type="compositionally biased region" description="Low complexity" evidence="1">
    <location>
        <begin position="275"/>
        <end position="287"/>
    </location>
</feature>
<dbReference type="PROSITE" id="PS00141">
    <property type="entry name" value="ASP_PROTEASE"/>
    <property type="match status" value="1"/>
</dbReference>
<reference evidence="3 4" key="2">
    <citation type="journal article" date="2017" name="Front. Plant Sci.">
        <title>Gene Classification and Mining of Molecular Markers Useful in Red Clover (Trifolium pratense) Breeding.</title>
        <authorList>
            <person name="Istvanek J."/>
            <person name="Dluhosova J."/>
            <person name="Dluhos P."/>
            <person name="Patkova L."/>
            <person name="Nedelnik J."/>
            <person name="Repkova J."/>
        </authorList>
    </citation>
    <scope>NUCLEOTIDE SEQUENCE [LARGE SCALE GENOMIC DNA]</scope>
    <source>
        <strain evidence="4">cv. Tatra</strain>
        <tissue evidence="3">Young leaves</tissue>
    </source>
</reference>
<feature type="domain" description="Retrotransposon gag" evidence="2">
    <location>
        <begin position="115"/>
        <end position="203"/>
    </location>
</feature>
<dbReference type="SUPFAM" id="SSF50630">
    <property type="entry name" value="Acid proteases"/>
    <property type="match status" value="1"/>
</dbReference>
<dbReference type="Proteomes" id="UP000236291">
    <property type="component" value="Unassembled WGS sequence"/>
</dbReference>
<feature type="region of interest" description="Disordered" evidence="1">
    <location>
        <begin position="269"/>
        <end position="308"/>
    </location>
</feature>
<gene>
    <name evidence="3" type="ORF">L195_g044600</name>
</gene>
<name>A0A2K3MCH5_TRIPR</name>
<dbReference type="Pfam" id="PF13650">
    <property type="entry name" value="Asp_protease_2"/>
    <property type="match status" value="1"/>
</dbReference>
<dbReference type="GO" id="GO:0006508">
    <property type="term" value="P:proteolysis"/>
    <property type="evidence" value="ECO:0007669"/>
    <property type="project" value="InterPro"/>
</dbReference>
<dbReference type="PANTHER" id="PTHR15503">
    <property type="entry name" value="LDOC1 RELATED"/>
    <property type="match status" value="1"/>
</dbReference>
<dbReference type="CDD" id="cd00303">
    <property type="entry name" value="retropepsin_like"/>
    <property type="match status" value="1"/>
</dbReference>
<comment type="caution">
    <text evidence="3">The sequence shown here is derived from an EMBL/GenBank/DDBJ whole genome shotgun (WGS) entry which is preliminary data.</text>
</comment>
<reference evidence="3 4" key="1">
    <citation type="journal article" date="2014" name="Am. J. Bot.">
        <title>Genome assembly and annotation for red clover (Trifolium pratense; Fabaceae).</title>
        <authorList>
            <person name="Istvanek J."/>
            <person name="Jaros M."/>
            <person name="Krenek A."/>
            <person name="Repkova J."/>
        </authorList>
    </citation>
    <scope>NUCLEOTIDE SEQUENCE [LARGE SCALE GENOMIC DNA]</scope>
    <source>
        <strain evidence="4">cv. Tatra</strain>
        <tissue evidence="3">Young leaves</tissue>
    </source>
</reference>
<dbReference type="InterPro" id="IPR021109">
    <property type="entry name" value="Peptidase_aspartic_dom_sf"/>
</dbReference>
<protein>
    <submittedName>
        <fullName evidence="3">Retrotransposon-related protein</fullName>
    </submittedName>
</protein>
<feature type="non-terminal residue" evidence="3">
    <location>
        <position position="441"/>
    </location>
</feature>
<evidence type="ECO:0000313" key="4">
    <source>
        <dbReference type="Proteomes" id="UP000236291"/>
    </source>
</evidence>
<evidence type="ECO:0000313" key="3">
    <source>
        <dbReference type="EMBL" id="PNX88494.1"/>
    </source>
</evidence>
<dbReference type="GO" id="GO:0004190">
    <property type="term" value="F:aspartic-type endopeptidase activity"/>
    <property type="evidence" value="ECO:0007669"/>
    <property type="project" value="InterPro"/>
</dbReference>